<feature type="compositionally biased region" description="Low complexity" evidence="1">
    <location>
        <begin position="1"/>
        <end position="12"/>
    </location>
</feature>
<dbReference type="Proteomes" id="UP001163046">
    <property type="component" value="Unassembled WGS sequence"/>
</dbReference>
<name>A0A9X0CDA8_9CNID</name>
<organism evidence="2 3">
    <name type="scientific">Desmophyllum pertusum</name>
    <dbReference type="NCBI Taxonomy" id="174260"/>
    <lineage>
        <taxon>Eukaryota</taxon>
        <taxon>Metazoa</taxon>
        <taxon>Cnidaria</taxon>
        <taxon>Anthozoa</taxon>
        <taxon>Hexacorallia</taxon>
        <taxon>Scleractinia</taxon>
        <taxon>Caryophylliina</taxon>
        <taxon>Caryophylliidae</taxon>
        <taxon>Desmophyllum</taxon>
    </lineage>
</organism>
<proteinExistence type="predicted"/>
<keyword evidence="3" id="KW-1185">Reference proteome</keyword>
<dbReference type="AlphaFoldDB" id="A0A9X0CDA8"/>
<comment type="caution">
    <text evidence="2">The sequence shown here is derived from an EMBL/GenBank/DDBJ whole genome shotgun (WGS) entry which is preliminary data.</text>
</comment>
<sequence length="93" mass="10600">MGNCSSSSSESSLFRNQEITPQHPEQGETQAASTMSERSVTDFNSFLAATNTTVTMVKTKFHEFDALQKEHCELKTSYEQVMEDNRSLRQRME</sequence>
<evidence type="ECO:0000313" key="3">
    <source>
        <dbReference type="Proteomes" id="UP001163046"/>
    </source>
</evidence>
<dbReference type="EMBL" id="MU828044">
    <property type="protein sequence ID" value="KAJ7310881.1"/>
    <property type="molecule type" value="Genomic_DNA"/>
</dbReference>
<protein>
    <submittedName>
        <fullName evidence="2">Uncharacterized protein</fullName>
    </submittedName>
</protein>
<evidence type="ECO:0000313" key="2">
    <source>
        <dbReference type="EMBL" id="KAJ7310881.1"/>
    </source>
</evidence>
<feature type="compositionally biased region" description="Polar residues" evidence="1">
    <location>
        <begin position="27"/>
        <end position="38"/>
    </location>
</feature>
<gene>
    <name evidence="2" type="ORF">OS493_039969</name>
</gene>
<evidence type="ECO:0000256" key="1">
    <source>
        <dbReference type="SAM" id="MobiDB-lite"/>
    </source>
</evidence>
<feature type="region of interest" description="Disordered" evidence="1">
    <location>
        <begin position="1"/>
        <end position="38"/>
    </location>
</feature>
<dbReference type="Gene3D" id="6.10.250.1060">
    <property type="match status" value="1"/>
</dbReference>
<reference evidence="2" key="1">
    <citation type="submission" date="2023-01" db="EMBL/GenBank/DDBJ databases">
        <title>Genome assembly of the deep-sea coral Lophelia pertusa.</title>
        <authorList>
            <person name="Herrera S."/>
            <person name="Cordes E."/>
        </authorList>
    </citation>
    <scope>NUCLEOTIDE SEQUENCE</scope>
    <source>
        <strain evidence="2">USNM1676648</strain>
        <tissue evidence="2">Polyp</tissue>
    </source>
</reference>
<accession>A0A9X0CDA8</accession>